<dbReference type="EMBL" id="LR593886">
    <property type="protein sequence ID" value="VTR99825.1"/>
    <property type="molecule type" value="Genomic_DNA"/>
</dbReference>
<evidence type="ECO:0008006" key="5">
    <source>
        <dbReference type="Google" id="ProtNLM"/>
    </source>
</evidence>
<sequence length="151" mass="16150">MRRTLGTGLVVALLVLATGCGKKADPPRSESLEGTWLLVQLEAGGAVQDKYVSAMPEGEKTIKITANQLTFPGGNKDAPLSYTLDSSKSPNEIDMNGTNPNGQSEKMYGVCKLEGDKLTICAAKSENPADRPKEFKTSATVQALLMVFEKK</sequence>
<gene>
    <name evidence="3" type="ORF">SOIL9_83880</name>
</gene>
<organism evidence="3 4">
    <name type="scientific">Gemmata massiliana</name>
    <dbReference type="NCBI Taxonomy" id="1210884"/>
    <lineage>
        <taxon>Bacteria</taxon>
        <taxon>Pseudomonadati</taxon>
        <taxon>Planctomycetota</taxon>
        <taxon>Planctomycetia</taxon>
        <taxon>Gemmatales</taxon>
        <taxon>Gemmataceae</taxon>
        <taxon>Gemmata</taxon>
    </lineage>
</organism>
<evidence type="ECO:0000256" key="2">
    <source>
        <dbReference type="SAM" id="SignalP"/>
    </source>
</evidence>
<feature type="signal peptide" evidence="2">
    <location>
        <begin position="1"/>
        <end position="24"/>
    </location>
</feature>
<dbReference type="PROSITE" id="PS51257">
    <property type="entry name" value="PROKAR_LIPOPROTEIN"/>
    <property type="match status" value="1"/>
</dbReference>
<feature type="region of interest" description="Disordered" evidence="1">
    <location>
        <begin position="80"/>
        <end position="102"/>
    </location>
</feature>
<name>A0A6P2DI53_9BACT</name>
<protein>
    <recommendedName>
        <fullName evidence="5">Lipocalin-like domain-containing protein</fullName>
    </recommendedName>
</protein>
<proteinExistence type="predicted"/>
<reference evidence="3 4" key="1">
    <citation type="submission" date="2019-05" db="EMBL/GenBank/DDBJ databases">
        <authorList>
            <consortium name="Science for Life Laboratories"/>
        </authorList>
    </citation>
    <scope>NUCLEOTIDE SEQUENCE [LARGE SCALE GENOMIC DNA]</scope>
    <source>
        <strain evidence="3">Soil9</strain>
    </source>
</reference>
<feature type="compositionally biased region" description="Polar residues" evidence="1">
    <location>
        <begin position="83"/>
        <end position="102"/>
    </location>
</feature>
<keyword evidence="4" id="KW-1185">Reference proteome</keyword>
<dbReference type="KEGG" id="gms:SOIL9_83880"/>
<evidence type="ECO:0000256" key="1">
    <source>
        <dbReference type="SAM" id="MobiDB-lite"/>
    </source>
</evidence>
<feature type="chain" id="PRO_5027092378" description="Lipocalin-like domain-containing protein" evidence="2">
    <location>
        <begin position="25"/>
        <end position="151"/>
    </location>
</feature>
<dbReference type="RefSeq" id="WP_162671989.1">
    <property type="nucleotide sequence ID" value="NZ_LR593886.1"/>
</dbReference>
<keyword evidence="2" id="KW-0732">Signal</keyword>
<evidence type="ECO:0000313" key="4">
    <source>
        <dbReference type="Proteomes" id="UP000464178"/>
    </source>
</evidence>
<evidence type="ECO:0000313" key="3">
    <source>
        <dbReference type="EMBL" id="VTR99825.1"/>
    </source>
</evidence>
<dbReference type="AlphaFoldDB" id="A0A6P2DI53"/>
<dbReference type="InterPro" id="IPR017504">
    <property type="entry name" value="CHP03067_Planctomycetes"/>
</dbReference>
<accession>A0A6P2DI53</accession>
<dbReference type="NCBIfam" id="TIGR03067">
    <property type="entry name" value="Planc_TIGR03067"/>
    <property type="match status" value="1"/>
</dbReference>
<dbReference type="Proteomes" id="UP000464178">
    <property type="component" value="Chromosome"/>
</dbReference>